<organism evidence="2 3">
    <name type="scientific">Micromonospora pallida</name>
    <dbReference type="NCBI Taxonomy" id="145854"/>
    <lineage>
        <taxon>Bacteria</taxon>
        <taxon>Bacillati</taxon>
        <taxon>Actinomycetota</taxon>
        <taxon>Actinomycetes</taxon>
        <taxon>Micromonosporales</taxon>
        <taxon>Micromonosporaceae</taxon>
        <taxon>Micromonospora</taxon>
    </lineage>
</organism>
<reference evidence="3" key="2">
    <citation type="submission" date="2016-06" db="EMBL/GenBank/DDBJ databases">
        <authorList>
            <person name="Varghese N."/>
            <person name="Submissions Spin"/>
        </authorList>
    </citation>
    <scope>NUCLEOTIDE SEQUENCE [LARGE SCALE GENOMIC DNA]</scope>
    <source>
        <strain evidence="3">DSM 43817</strain>
    </source>
</reference>
<accession>A0A1C6TNK4</accession>
<keyword evidence="3" id="KW-1185">Reference proteome</keyword>
<dbReference type="AlphaFoldDB" id="A0A1C6TNK4"/>
<dbReference type="EMBL" id="FMHW01000004">
    <property type="protein sequence ID" value="SCL43314.1"/>
    <property type="molecule type" value="Genomic_DNA"/>
</dbReference>
<evidence type="ECO:0000313" key="3">
    <source>
        <dbReference type="Proteomes" id="UP000198959"/>
    </source>
</evidence>
<evidence type="ECO:0000313" key="1">
    <source>
        <dbReference type="EMBL" id="SCL16403.1"/>
    </source>
</evidence>
<proteinExistence type="predicted"/>
<protein>
    <submittedName>
        <fullName evidence="2">Uncharacterized protein</fullName>
    </submittedName>
</protein>
<dbReference type="EMBL" id="FMHW01000001">
    <property type="protein sequence ID" value="SCL16403.1"/>
    <property type="molecule type" value="Genomic_DNA"/>
</dbReference>
<gene>
    <name evidence="1" type="ORF">GA0074692_0021</name>
    <name evidence="2" type="ORF">GA0074692_6816</name>
</gene>
<dbReference type="RefSeq" id="WP_091638472.1">
    <property type="nucleotide sequence ID" value="NZ_FMHW01000001.1"/>
</dbReference>
<reference evidence="2" key="1">
    <citation type="submission" date="2016-06" db="EMBL/GenBank/DDBJ databases">
        <authorList>
            <person name="Kjaerup R.B."/>
            <person name="Dalgaard T.S."/>
            <person name="Juul-Madsen H.R."/>
        </authorList>
    </citation>
    <scope>NUCLEOTIDE SEQUENCE [LARGE SCALE GENOMIC DNA]</scope>
    <source>
        <strain evidence="2">DSM 43817</strain>
    </source>
</reference>
<evidence type="ECO:0000313" key="2">
    <source>
        <dbReference type="EMBL" id="SCL43314.1"/>
    </source>
</evidence>
<dbReference type="Proteomes" id="UP000198959">
    <property type="component" value="Unassembled WGS sequence"/>
</dbReference>
<name>A0A1C6TNK4_9ACTN</name>
<sequence>MERAERFLAALRETLELTDRLNKRSLERQFWVPRPSSVFDRELQNTQVDKRGIPWGQDEATYAFEMAYMSMFAVGDHLAAIHTLLQPPIPVLGQAVLARSVFESAAFAFWIMDPHITVRQRVARAYLVFWSEAKRNLKVTPKHETANVAAAQMHLDKVLGRIDELGLSRAGVTVEGEQIPSKTVLVAELFADDLLQPHKNIYSPYSGVTHGEMTALMTRKLTPTGADPVWSITPRQLTENVELAMAAFRALHRRLCFGGMGAQGMGGQPGLEHRLWENNVGRRLEAIHRALV</sequence>
<dbReference type="OrthoDB" id="3371359at2"/>